<evidence type="ECO:0000256" key="1">
    <source>
        <dbReference type="SAM" id="Coils"/>
    </source>
</evidence>
<evidence type="ECO:0008006" key="6">
    <source>
        <dbReference type="Google" id="ProtNLM"/>
    </source>
</evidence>
<feature type="coiled-coil region" evidence="1">
    <location>
        <begin position="234"/>
        <end position="268"/>
    </location>
</feature>
<organism evidence="4 5">
    <name type="scientific">Phytophthora sojae (strain P6497)</name>
    <name type="common">Soybean stem and root rot agent</name>
    <name type="synonym">Phytophthora megasperma f. sp. glycines</name>
    <dbReference type="NCBI Taxonomy" id="1094619"/>
    <lineage>
        <taxon>Eukaryota</taxon>
        <taxon>Sar</taxon>
        <taxon>Stramenopiles</taxon>
        <taxon>Oomycota</taxon>
        <taxon>Peronosporomycetes</taxon>
        <taxon>Peronosporales</taxon>
        <taxon>Peronosporaceae</taxon>
        <taxon>Phytophthora</taxon>
    </lineage>
</organism>
<dbReference type="RefSeq" id="XP_009535044.1">
    <property type="nucleotide sequence ID" value="XM_009536749.1"/>
</dbReference>
<protein>
    <recommendedName>
        <fullName evidence="6">RxLR effector protein</fullName>
    </recommendedName>
</protein>
<evidence type="ECO:0000256" key="2">
    <source>
        <dbReference type="SAM" id="MobiDB-lite"/>
    </source>
</evidence>
<feature type="signal peptide" evidence="3">
    <location>
        <begin position="1"/>
        <end position="20"/>
    </location>
</feature>
<dbReference type="AlphaFoldDB" id="G5A3G7"/>
<dbReference type="Proteomes" id="UP000002640">
    <property type="component" value="Unassembled WGS sequence"/>
</dbReference>
<feature type="compositionally biased region" description="Low complexity" evidence="2">
    <location>
        <begin position="75"/>
        <end position="94"/>
    </location>
</feature>
<keyword evidence="3" id="KW-0732">Signal</keyword>
<feature type="compositionally biased region" description="Polar residues" evidence="2">
    <location>
        <begin position="102"/>
        <end position="121"/>
    </location>
</feature>
<dbReference type="InParanoid" id="G5A3G7"/>
<reference evidence="4 5" key="1">
    <citation type="journal article" date="2006" name="Science">
        <title>Phytophthora genome sequences uncover evolutionary origins and mechanisms of pathogenesis.</title>
        <authorList>
            <person name="Tyler B.M."/>
            <person name="Tripathy S."/>
            <person name="Zhang X."/>
            <person name="Dehal P."/>
            <person name="Jiang R.H."/>
            <person name="Aerts A."/>
            <person name="Arredondo F.D."/>
            <person name="Baxter L."/>
            <person name="Bensasson D."/>
            <person name="Beynon J.L."/>
            <person name="Chapman J."/>
            <person name="Damasceno C.M."/>
            <person name="Dorrance A.E."/>
            <person name="Dou D."/>
            <person name="Dickerman A.W."/>
            <person name="Dubchak I.L."/>
            <person name="Garbelotto M."/>
            <person name="Gijzen M."/>
            <person name="Gordon S.G."/>
            <person name="Govers F."/>
            <person name="Grunwald N.J."/>
            <person name="Huang W."/>
            <person name="Ivors K.L."/>
            <person name="Jones R.W."/>
            <person name="Kamoun S."/>
            <person name="Krampis K."/>
            <person name="Lamour K.H."/>
            <person name="Lee M.K."/>
            <person name="McDonald W.H."/>
            <person name="Medina M."/>
            <person name="Meijer H.J."/>
            <person name="Nordberg E.K."/>
            <person name="Maclean D.J."/>
            <person name="Ospina-Giraldo M.D."/>
            <person name="Morris P.F."/>
            <person name="Phuntumart V."/>
            <person name="Putnam N.H."/>
            <person name="Rash S."/>
            <person name="Rose J.K."/>
            <person name="Sakihama Y."/>
            <person name="Salamov A.A."/>
            <person name="Savidor A."/>
            <person name="Scheuring C.F."/>
            <person name="Smith B.M."/>
            <person name="Sobral B.W."/>
            <person name="Terry A."/>
            <person name="Torto-Alalibo T.A."/>
            <person name="Win J."/>
            <person name="Xu Z."/>
            <person name="Zhang H."/>
            <person name="Grigoriev I.V."/>
            <person name="Rokhsar D.S."/>
            <person name="Boore J.L."/>
        </authorList>
    </citation>
    <scope>NUCLEOTIDE SEQUENCE [LARGE SCALE GENOMIC DNA]</scope>
    <source>
        <strain evidence="4 5">P6497</strain>
    </source>
</reference>
<evidence type="ECO:0000313" key="5">
    <source>
        <dbReference type="Proteomes" id="UP000002640"/>
    </source>
</evidence>
<dbReference type="GeneID" id="20642560"/>
<dbReference type="SMR" id="G5A3G7"/>
<feature type="chain" id="PRO_5003472668" description="RxLR effector protein" evidence="3">
    <location>
        <begin position="21"/>
        <end position="411"/>
    </location>
</feature>
<evidence type="ECO:0000313" key="4">
    <source>
        <dbReference type="EMBL" id="EGZ10183.1"/>
    </source>
</evidence>
<gene>
    <name evidence="4" type="ORF">PHYSODRAFT_305438</name>
</gene>
<evidence type="ECO:0000256" key="3">
    <source>
        <dbReference type="SAM" id="SignalP"/>
    </source>
</evidence>
<accession>G5A3G7</accession>
<name>G5A3G7_PHYSP</name>
<proteinExistence type="predicted"/>
<keyword evidence="5" id="KW-1185">Reference proteome</keyword>
<dbReference type="KEGG" id="psoj:PHYSODRAFT_305438"/>
<feature type="region of interest" description="Disordered" evidence="2">
    <location>
        <begin position="23"/>
        <end position="123"/>
    </location>
</feature>
<feature type="coiled-coil region" evidence="1">
    <location>
        <begin position="318"/>
        <end position="345"/>
    </location>
</feature>
<keyword evidence="1" id="KW-0175">Coiled coil</keyword>
<sequence>MSGSRLFVFAVFLAASITIATDTEQDASHAKRAAKTSTRQVSAPGDSGTKRKSNQDSEPVARKRRTLSKPGTAEAAATSKSGRTSGASGSSPSSEGKRATRSRSSGNYATKTGPKSVQPPRTRQAANVALVPVLRLLRAVAAKPALLPMAPSVAQARDALEKMHERMKAGKRRRGRWTKLDQFYLSLSQVGYLAKRYKATRNEGRQALKPQREIDAGNHYMTYEQWNEELDKLAAQHGEQMPKLQKKVQDLEAQARQQRANSNMEKHEDAVATENIRLKGDSKLFQEDLDAERSSATALRATLSAMQKQETRELKVNFTKVEEVSRQLNSKLEKAEEEARQAKAIQADATPKSAVRILVETSATKLTRKEARLNSFVFRLDSREFELNKISAEQQELRAKLNKQAQEQEPE</sequence>
<dbReference type="EMBL" id="JH159159">
    <property type="protein sequence ID" value="EGZ10183.1"/>
    <property type="molecule type" value="Genomic_DNA"/>
</dbReference>